<keyword evidence="4 9" id="KW-0808">Transferase</keyword>
<protein>
    <recommendedName>
        <fullName evidence="9">Apolipoprotein N-acyltransferase</fullName>
        <shortName evidence="9">ALP N-acyltransferase</shortName>
        <ecNumber evidence="9">2.3.1.269</ecNumber>
    </recommendedName>
</protein>
<reference evidence="11 12" key="1">
    <citation type="submission" date="2017-06" db="EMBL/GenBank/DDBJ databases">
        <title>Raineya orbicola gen. nov., sp. nov. a slightly thermophilic bacterium of the phylum Bacteroidetes and the description of Raineyaceae fam. nov.</title>
        <authorList>
            <person name="Albuquerque L."/>
            <person name="Polonia A.R.M."/>
            <person name="Barroso C."/>
            <person name="Froufe H.J.C."/>
            <person name="Lage O."/>
            <person name="Lobo-Da-Cunha A."/>
            <person name="Egas C."/>
            <person name="Da Costa M.S."/>
        </authorList>
    </citation>
    <scope>NUCLEOTIDE SEQUENCE [LARGE SCALE GENOMIC DNA]</scope>
    <source>
        <strain evidence="11 12">SPSPC-11</strain>
    </source>
</reference>
<comment type="caution">
    <text evidence="11">The sequence shown here is derived from an EMBL/GenBank/DDBJ whole genome shotgun (WGS) entry which is preliminary data.</text>
</comment>
<comment type="catalytic activity">
    <reaction evidence="9">
        <text>N-terminal S-1,2-diacyl-sn-glyceryl-L-cysteinyl-[lipoprotein] + a glycerophospholipid = N-acyl-S-1,2-diacyl-sn-glyceryl-L-cysteinyl-[lipoprotein] + a 2-acyl-sn-glycero-3-phospholipid + H(+)</text>
        <dbReference type="Rhea" id="RHEA:48228"/>
        <dbReference type="Rhea" id="RHEA-COMP:14681"/>
        <dbReference type="Rhea" id="RHEA-COMP:14684"/>
        <dbReference type="ChEBI" id="CHEBI:15378"/>
        <dbReference type="ChEBI" id="CHEBI:136912"/>
        <dbReference type="ChEBI" id="CHEBI:140656"/>
        <dbReference type="ChEBI" id="CHEBI:140657"/>
        <dbReference type="ChEBI" id="CHEBI:140660"/>
        <dbReference type="EC" id="2.3.1.269"/>
    </reaction>
</comment>
<dbReference type="HAMAP" id="MF_01148">
    <property type="entry name" value="Lnt"/>
    <property type="match status" value="1"/>
</dbReference>
<dbReference type="PANTHER" id="PTHR38686:SF1">
    <property type="entry name" value="APOLIPOPROTEIN N-ACYLTRANSFERASE"/>
    <property type="match status" value="1"/>
</dbReference>
<dbReference type="AlphaFoldDB" id="A0A2N3ICE9"/>
<keyword evidence="12" id="KW-1185">Reference proteome</keyword>
<proteinExistence type="inferred from homology"/>
<dbReference type="RefSeq" id="WP_101359093.1">
    <property type="nucleotide sequence ID" value="NZ_NKXO01000028.1"/>
</dbReference>
<keyword evidence="8 9" id="KW-0012">Acyltransferase</keyword>
<evidence type="ECO:0000256" key="2">
    <source>
        <dbReference type="ARBA" id="ARBA00010065"/>
    </source>
</evidence>
<dbReference type="NCBIfam" id="TIGR00546">
    <property type="entry name" value="lnt"/>
    <property type="match status" value="1"/>
</dbReference>
<evidence type="ECO:0000256" key="7">
    <source>
        <dbReference type="ARBA" id="ARBA00023136"/>
    </source>
</evidence>
<dbReference type="InterPro" id="IPR045378">
    <property type="entry name" value="LNT_N"/>
</dbReference>
<dbReference type="EC" id="2.3.1.269" evidence="9"/>
<dbReference type="InterPro" id="IPR004563">
    <property type="entry name" value="Apolipo_AcylTrfase"/>
</dbReference>
<dbReference type="EMBL" id="NKXO01000028">
    <property type="protein sequence ID" value="PKQ68012.1"/>
    <property type="molecule type" value="Genomic_DNA"/>
</dbReference>
<dbReference type="UniPathway" id="UPA00666"/>
<comment type="pathway">
    <text evidence="9">Protein modification; lipoprotein biosynthesis (N-acyl transfer).</text>
</comment>
<feature type="transmembrane region" description="Helical" evidence="9">
    <location>
        <begin position="12"/>
        <end position="40"/>
    </location>
</feature>
<keyword evidence="3 9" id="KW-1003">Cell membrane</keyword>
<dbReference type="InterPro" id="IPR003010">
    <property type="entry name" value="C-N_Hydrolase"/>
</dbReference>
<organism evidence="11 12">
    <name type="scientific">Raineya orbicola</name>
    <dbReference type="NCBI Taxonomy" id="2016530"/>
    <lineage>
        <taxon>Bacteria</taxon>
        <taxon>Pseudomonadati</taxon>
        <taxon>Bacteroidota</taxon>
        <taxon>Cytophagia</taxon>
        <taxon>Cytophagales</taxon>
        <taxon>Raineyaceae</taxon>
        <taxon>Raineya</taxon>
    </lineage>
</organism>
<feature type="transmembrane region" description="Helical" evidence="9">
    <location>
        <begin position="504"/>
        <end position="526"/>
    </location>
</feature>
<dbReference type="PANTHER" id="PTHR38686">
    <property type="entry name" value="APOLIPOPROTEIN N-ACYLTRANSFERASE"/>
    <property type="match status" value="1"/>
</dbReference>
<comment type="similarity">
    <text evidence="2 9">Belongs to the CN hydrolase family. Apolipoprotein N-acyltransferase subfamily.</text>
</comment>
<dbReference type="OrthoDB" id="9804277at2"/>
<feature type="domain" description="CN hydrolase" evidence="10">
    <location>
        <begin position="214"/>
        <end position="491"/>
    </location>
</feature>
<dbReference type="GO" id="GO:0042158">
    <property type="term" value="P:lipoprotein biosynthetic process"/>
    <property type="evidence" value="ECO:0007669"/>
    <property type="project" value="UniProtKB-UniRule"/>
</dbReference>
<sequence>MRKLLQNNRILVFIIPVFLSLAWYVPMGFVGLWIGFALILQFEKNLSQRKFRLIRFWSGVYLILFLWNLLTTWWVKNATLEGAIAMMIANTLLMTFPFVAFYFVKKHLSYVWALWALAVFWITFEYAHLNWQLSWTWLNLGNGFAYSHWAVQWYEYTGTLGGTLWVWAVSILFWQTLQKGFFQKQILILALVVLLPVLLSLILYFSYEEQGKNVEVTVVQPNIDPYTEKFIGTEKFIPYDKQAEILLQLAREKISPQTKLLLFPETAFDEGYDEKSIFQYAPIQKIRSFLKENPQISVLGGTTSWLIYGKEKRTTTARQNEQVGFYDVFNTAMFLRNEVDSVAFYHKSKLVPLVESMPYAEIIEKILGNLVIELGGTSGGLGFQKEAEVFFDNSFAYAPIICYESIFGEYVANYVRKGANILCIITNDGWWGDTPGYRQHWQMARLRAIEMRRAVARSANTGISGFFNQRGDVIEQTPFWVRDVRRQTLQANTKNTLYVLWGDWLGKIASWISLAFLVWAILLKFWSKKRNSLQNLV</sequence>
<comment type="subcellular location">
    <subcellularLocation>
        <location evidence="1 9">Cell membrane</location>
        <topology evidence="1 9">Multi-pass membrane protein</topology>
    </subcellularLocation>
</comment>
<evidence type="ECO:0000256" key="5">
    <source>
        <dbReference type="ARBA" id="ARBA00022692"/>
    </source>
</evidence>
<dbReference type="InterPro" id="IPR036526">
    <property type="entry name" value="C-N_Hydrolase_sf"/>
</dbReference>
<evidence type="ECO:0000256" key="9">
    <source>
        <dbReference type="HAMAP-Rule" id="MF_01148"/>
    </source>
</evidence>
<keyword evidence="11" id="KW-0449">Lipoprotein</keyword>
<evidence type="ECO:0000256" key="6">
    <source>
        <dbReference type="ARBA" id="ARBA00022989"/>
    </source>
</evidence>
<dbReference type="Pfam" id="PF00795">
    <property type="entry name" value="CN_hydrolase"/>
    <property type="match status" value="1"/>
</dbReference>
<feature type="transmembrane region" description="Helical" evidence="9">
    <location>
        <begin position="52"/>
        <end position="70"/>
    </location>
</feature>
<feature type="transmembrane region" description="Helical" evidence="9">
    <location>
        <begin position="111"/>
        <end position="133"/>
    </location>
</feature>
<dbReference type="GO" id="GO:0005886">
    <property type="term" value="C:plasma membrane"/>
    <property type="evidence" value="ECO:0007669"/>
    <property type="project" value="UniProtKB-SubCell"/>
</dbReference>
<dbReference type="CDD" id="cd07571">
    <property type="entry name" value="ALP_N-acyl_transferase"/>
    <property type="match status" value="1"/>
</dbReference>
<dbReference type="SUPFAM" id="SSF56317">
    <property type="entry name" value="Carbon-nitrogen hydrolase"/>
    <property type="match status" value="1"/>
</dbReference>
<dbReference type="GO" id="GO:0016410">
    <property type="term" value="F:N-acyltransferase activity"/>
    <property type="evidence" value="ECO:0007669"/>
    <property type="project" value="UniProtKB-UniRule"/>
</dbReference>
<feature type="transmembrane region" description="Helical" evidence="9">
    <location>
        <begin position="153"/>
        <end position="174"/>
    </location>
</feature>
<comment type="function">
    <text evidence="9">Catalyzes the phospholipid dependent N-acylation of the N-terminal cysteine of apolipoprotein, the last step in lipoprotein maturation.</text>
</comment>
<evidence type="ECO:0000313" key="12">
    <source>
        <dbReference type="Proteomes" id="UP000233387"/>
    </source>
</evidence>
<evidence type="ECO:0000256" key="3">
    <source>
        <dbReference type="ARBA" id="ARBA00022475"/>
    </source>
</evidence>
<dbReference type="PROSITE" id="PS50263">
    <property type="entry name" value="CN_HYDROLASE"/>
    <property type="match status" value="1"/>
</dbReference>
<evidence type="ECO:0000256" key="4">
    <source>
        <dbReference type="ARBA" id="ARBA00022679"/>
    </source>
</evidence>
<feature type="transmembrane region" description="Helical" evidence="9">
    <location>
        <begin position="82"/>
        <end position="104"/>
    </location>
</feature>
<evidence type="ECO:0000313" key="11">
    <source>
        <dbReference type="EMBL" id="PKQ68012.1"/>
    </source>
</evidence>
<accession>A0A2N3ICE9</accession>
<evidence type="ECO:0000259" key="10">
    <source>
        <dbReference type="PROSITE" id="PS50263"/>
    </source>
</evidence>
<keyword evidence="7 9" id="KW-0472">Membrane</keyword>
<dbReference type="Gene3D" id="3.60.110.10">
    <property type="entry name" value="Carbon-nitrogen hydrolase"/>
    <property type="match status" value="1"/>
</dbReference>
<keyword evidence="5 9" id="KW-0812">Transmembrane</keyword>
<keyword evidence="6 9" id="KW-1133">Transmembrane helix</keyword>
<dbReference type="Pfam" id="PF20154">
    <property type="entry name" value="LNT_N"/>
    <property type="match status" value="1"/>
</dbReference>
<feature type="transmembrane region" description="Helical" evidence="9">
    <location>
        <begin position="186"/>
        <end position="207"/>
    </location>
</feature>
<name>A0A2N3ICE9_9BACT</name>
<evidence type="ECO:0000256" key="8">
    <source>
        <dbReference type="ARBA" id="ARBA00023315"/>
    </source>
</evidence>
<dbReference type="Proteomes" id="UP000233387">
    <property type="component" value="Unassembled WGS sequence"/>
</dbReference>
<gene>
    <name evidence="9" type="primary">lnt</name>
    <name evidence="11" type="ORF">Rain11_1823</name>
</gene>
<evidence type="ECO:0000256" key="1">
    <source>
        <dbReference type="ARBA" id="ARBA00004651"/>
    </source>
</evidence>